<dbReference type="Pfam" id="PF00665">
    <property type="entry name" value="rve"/>
    <property type="match status" value="1"/>
</dbReference>
<dbReference type="AlphaFoldDB" id="D2ZWN0"/>
<comment type="caution">
    <text evidence="2">The sequence shown here is derived from an EMBL/GenBank/DDBJ whole genome shotgun (WGS) entry which is preliminary data.</text>
</comment>
<evidence type="ECO:0000259" key="1">
    <source>
        <dbReference type="Pfam" id="PF00665"/>
    </source>
</evidence>
<evidence type="ECO:0000313" key="2">
    <source>
        <dbReference type="EMBL" id="EFC88356.1"/>
    </source>
</evidence>
<feature type="non-terminal residue" evidence="2">
    <location>
        <position position="1"/>
    </location>
</feature>
<name>D2ZWN0_NEIM2</name>
<dbReference type="GO" id="GO:0003676">
    <property type="term" value="F:nucleic acid binding"/>
    <property type="evidence" value="ECO:0007669"/>
    <property type="project" value="InterPro"/>
</dbReference>
<dbReference type="Proteomes" id="UP000003344">
    <property type="component" value="Unassembled WGS sequence"/>
</dbReference>
<gene>
    <name evidence="2" type="ORF">NEIMUCOT_05027</name>
</gene>
<reference evidence="2 3" key="1">
    <citation type="submission" date="2009-10" db="EMBL/GenBank/DDBJ databases">
        <authorList>
            <person name="Weinstock G."/>
            <person name="Sodergren E."/>
            <person name="Clifton S."/>
            <person name="Fulton L."/>
            <person name="Fulton B."/>
            <person name="Courtney L."/>
            <person name="Fronick C."/>
            <person name="Harrison M."/>
            <person name="Strong C."/>
            <person name="Farmer C."/>
            <person name="Delahaunty K."/>
            <person name="Markovic C."/>
            <person name="Hall O."/>
            <person name="Minx P."/>
            <person name="Tomlinson C."/>
            <person name="Mitreva M."/>
            <person name="Nelson J."/>
            <person name="Hou S."/>
            <person name="Wollam A."/>
            <person name="Pepin K.H."/>
            <person name="Johnson M."/>
            <person name="Bhonagiri V."/>
            <person name="Nash W.E."/>
            <person name="Warren W."/>
            <person name="Chinwalla A."/>
            <person name="Mardis E.R."/>
            <person name="Wilson R.K."/>
        </authorList>
    </citation>
    <scope>NUCLEOTIDE SEQUENCE [LARGE SCALE GENOMIC DNA]</scope>
    <source>
        <strain evidence="3">ATCC 25996 / DSM 4631 / NCTC 10774 / M26</strain>
    </source>
</reference>
<dbReference type="InterPro" id="IPR012337">
    <property type="entry name" value="RNaseH-like_sf"/>
</dbReference>
<dbReference type="RefSeq" id="WP_003742752.1">
    <property type="nucleotide sequence ID" value="NZ_ACDX02000008.1"/>
</dbReference>
<dbReference type="eggNOG" id="COG2801">
    <property type="taxonomic scope" value="Bacteria"/>
</dbReference>
<organism evidence="2 3">
    <name type="scientific">Neisseria mucosa (strain ATCC 25996 / DSM 4631 / NCTC 10774 / M26)</name>
    <dbReference type="NCBI Taxonomy" id="546266"/>
    <lineage>
        <taxon>Bacteria</taxon>
        <taxon>Pseudomonadati</taxon>
        <taxon>Pseudomonadota</taxon>
        <taxon>Betaproteobacteria</taxon>
        <taxon>Neisseriales</taxon>
        <taxon>Neisseriaceae</taxon>
        <taxon>Neisseria</taxon>
    </lineage>
</organism>
<dbReference type="GO" id="GO:0015074">
    <property type="term" value="P:DNA integration"/>
    <property type="evidence" value="ECO:0007669"/>
    <property type="project" value="InterPro"/>
</dbReference>
<dbReference type="STRING" id="546266.NEIMUCOT_05027"/>
<dbReference type="InterPro" id="IPR036397">
    <property type="entry name" value="RNaseH_sf"/>
</dbReference>
<feature type="domain" description="Integrase catalytic" evidence="1">
    <location>
        <begin position="4"/>
        <end position="56"/>
    </location>
</feature>
<protein>
    <recommendedName>
        <fullName evidence="1">Integrase catalytic domain-containing protein</fullName>
    </recommendedName>
</protein>
<dbReference type="Gene3D" id="3.30.420.10">
    <property type="entry name" value="Ribonuclease H-like superfamily/Ribonuclease H"/>
    <property type="match status" value="1"/>
</dbReference>
<sequence length="60" mass="6902">NDPKAQRKWLTDVTELKGKDGKLYLSPILDLFNREIIAYAMSRNANSEMVKEMLEKPHPG</sequence>
<dbReference type="InterPro" id="IPR001584">
    <property type="entry name" value="Integrase_cat-core"/>
</dbReference>
<dbReference type="SUPFAM" id="SSF53098">
    <property type="entry name" value="Ribonuclease H-like"/>
    <property type="match status" value="1"/>
</dbReference>
<accession>D2ZWN0</accession>
<dbReference type="EMBL" id="ACDX02000008">
    <property type="protein sequence ID" value="EFC88356.1"/>
    <property type="molecule type" value="Genomic_DNA"/>
</dbReference>
<proteinExistence type="predicted"/>
<evidence type="ECO:0000313" key="3">
    <source>
        <dbReference type="Proteomes" id="UP000003344"/>
    </source>
</evidence>